<evidence type="ECO:0000313" key="3">
    <source>
        <dbReference type="EMBL" id="ANE50745.1"/>
    </source>
</evidence>
<protein>
    <submittedName>
        <fullName evidence="3">Adenylate cyclase</fullName>
    </submittedName>
</protein>
<reference evidence="4" key="1">
    <citation type="submission" date="2015-01" db="EMBL/GenBank/DDBJ databases">
        <title>Flavisolibacter sp./LCS9/ whole genome sequencing.</title>
        <authorList>
            <person name="Kim M.K."/>
            <person name="Srinivasan S."/>
            <person name="Lee J.-J."/>
        </authorList>
    </citation>
    <scope>NUCLEOTIDE SEQUENCE [LARGE SCALE GENOMIC DNA]</scope>
    <source>
        <strain evidence="4">LCS9</strain>
    </source>
</reference>
<dbReference type="AlphaFoldDB" id="A0A172TUH9"/>
<dbReference type="PANTHER" id="PTHR40114">
    <property type="entry name" value="SLR0698 PROTEIN"/>
    <property type="match status" value="1"/>
</dbReference>
<dbReference type="SMART" id="SM01118">
    <property type="entry name" value="CYTH"/>
    <property type="match status" value="1"/>
</dbReference>
<proteinExistence type="predicted"/>
<dbReference type="InterPro" id="IPR023577">
    <property type="entry name" value="CYTH_domain"/>
</dbReference>
<dbReference type="CDD" id="cd07891">
    <property type="entry name" value="CYTH-like_CthTTM-like_1"/>
    <property type="match status" value="1"/>
</dbReference>
<dbReference type="Proteomes" id="UP000077177">
    <property type="component" value="Chromosome"/>
</dbReference>
<evidence type="ECO:0000259" key="2">
    <source>
        <dbReference type="PROSITE" id="PS51707"/>
    </source>
</evidence>
<feature type="domain" description="CYTH" evidence="2">
    <location>
        <begin position="2"/>
        <end position="149"/>
    </location>
</feature>
<dbReference type="PIRSF" id="PIRSF016487">
    <property type="entry name" value="CYTH_UCP016487"/>
    <property type="match status" value="1"/>
</dbReference>
<dbReference type="PANTHER" id="PTHR40114:SF1">
    <property type="entry name" value="SLR0698 PROTEIN"/>
    <property type="match status" value="1"/>
</dbReference>
<dbReference type="RefSeq" id="WP_066404022.1">
    <property type="nucleotide sequence ID" value="NZ_CP011390.1"/>
</dbReference>
<feature type="active site" description="Proton acceptor" evidence="1">
    <location>
        <position position="31"/>
    </location>
</feature>
<dbReference type="STRING" id="1492898.SY85_09790"/>
<dbReference type="SUPFAM" id="SSF55154">
    <property type="entry name" value="CYTH-like phosphatases"/>
    <property type="match status" value="1"/>
</dbReference>
<dbReference type="PROSITE" id="PS51707">
    <property type="entry name" value="CYTH"/>
    <property type="match status" value="1"/>
</dbReference>
<organism evidence="3 4">
    <name type="scientific">Flavisolibacter tropicus</name>
    <dbReference type="NCBI Taxonomy" id="1492898"/>
    <lineage>
        <taxon>Bacteria</taxon>
        <taxon>Pseudomonadati</taxon>
        <taxon>Bacteroidota</taxon>
        <taxon>Chitinophagia</taxon>
        <taxon>Chitinophagales</taxon>
        <taxon>Chitinophagaceae</taxon>
        <taxon>Flavisolibacter</taxon>
    </lineage>
</organism>
<reference evidence="3 4" key="2">
    <citation type="journal article" date="2016" name="Int. J. Syst. Evol. Microbiol.">
        <title>Flavisolibacter tropicus sp. nov., isolated from tropical soil.</title>
        <authorList>
            <person name="Lee J.J."/>
            <person name="Kang M.S."/>
            <person name="Kim G.S."/>
            <person name="Lee C.S."/>
            <person name="Lim S."/>
            <person name="Lee J."/>
            <person name="Roh S.H."/>
            <person name="Kang H."/>
            <person name="Ha J.M."/>
            <person name="Bae S."/>
            <person name="Jung H.Y."/>
            <person name="Kim M.K."/>
        </authorList>
    </citation>
    <scope>NUCLEOTIDE SEQUENCE [LARGE SCALE GENOMIC DNA]</scope>
    <source>
        <strain evidence="3 4">LCS9</strain>
    </source>
</reference>
<dbReference type="KEGG" id="fla:SY85_09790"/>
<gene>
    <name evidence="3" type="ORF">SY85_09790</name>
</gene>
<evidence type="ECO:0000256" key="1">
    <source>
        <dbReference type="PIRSR" id="PIRSR016487-1"/>
    </source>
</evidence>
<evidence type="ECO:0000313" key="4">
    <source>
        <dbReference type="Proteomes" id="UP000077177"/>
    </source>
</evidence>
<dbReference type="Gene3D" id="2.40.320.10">
    <property type="entry name" value="Hypothetical Protein Pfu-838710-001"/>
    <property type="match status" value="1"/>
</dbReference>
<dbReference type="OrthoDB" id="9805588at2"/>
<dbReference type="Pfam" id="PF01928">
    <property type="entry name" value="CYTH"/>
    <property type="match status" value="1"/>
</dbReference>
<accession>A0A172TUH9</accession>
<keyword evidence="4" id="KW-1185">Reference proteome</keyword>
<name>A0A172TUH9_9BACT</name>
<dbReference type="InterPro" id="IPR012042">
    <property type="entry name" value="NeuTTM/CthTTM-like"/>
</dbReference>
<sequence length="157" mass="18670">MGVEIERKYLVNKVRWEQSGKGRRRFYRQGYILSDPIKTVRVRLSDTEAFLTIKGQTIGAIRLEYEYSIPKEEAKELLDNFCSSIIAKYRYEVQYGDKLWEVDEFLEDNEGLMVAEIELVNEQETFPLPDWVEREVTDEPKYYNANLAVHPYKSWKD</sequence>
<dbReference type="InterPro" id="IPR033469">
    <property type="entry name" value="CYTH-like_dom_sf"/>
</dbReference>
<dbReference type="EMBL" id="CP011390">
    <property type="protein sequence ID" value="ANE50745.1"/>
    <property type="molecule type" value="Genomic_DNA"/>
</dbReference>